<evidence type="ECO:0000313" key="1">
    <source>
        <dbReference type="EMBL" id="KHS52496.1"/>
    </source>
</evidence>
<name>A0A0B9A1J1_BRELN</name>
<dbReference type="EMBL" id="JTJZ01000019">
    <property type="protein sequence ID" value="KHS52496.1"/>
    <property type="molecule type" value="Genomic_DNA"/>
</dbReference>
<dbReference type="Proteomes" id="UP000031488">
    <property type="component" value="Unassembled WGS sequence"/>
</dbReference>
<dbReference type="AlphaFoldDB" id="A0A0B9A1J1"/>
<organism evidence="1 2">
    <name type="scientific">Brevibacterium linens</name>
    <dbReference type="NCBI Taxonomy" id="1703"/>
    <lineage>
        <taxon>Bacteria</taxon>
        <taxon>Bacillati</taxon>
        <taxon>Actinomycetota</taxon>
        <taxon>Actinomycetes</taxon>
        <taxon>Micrococcales</taxon>
        <taxon>Brevibacteriaceae</taxon>
        <taxon>Brevibacterium</taxon>
    </lineage>
</organism>
<proteinExistence type="predicted"/>
<keyword evidence="2" id="KW-1185">Reference proteome</keyword>
<sequence length="154" mass="17865">MVGVMNRIELTQDVLCEKVVTPIVLGMFANYEWDSIAMLRDTDDERRLIARIVVAGEAIEVLLDFPGNDESLYDMQERLVEEFRAFIETSEFGARRTPEWEADSFGLENKPAVVTRIPRPDFDGPPECVQRHLRNRGRVMRVDRRRCVSAHRRS</sequence>
<accession>A0A0B9A1J1</accession>
<evidence type="ECO:0000313" key="2">
    <source>
        <dbReference type="Proteomes" id="UP000031488"/>
    </source>
</evidence>
<gene>
    <name evidence="1" type="ORF">AE0388_2146</name>
</gene>
<comment type="caution">
    <text evidence="1">The sequence shown here is derived from an EMBL/GenBank/DDBJ whole genome shotgun (WGS) entry which is preliminary data.</text>
</comment>
<protein>
    <submittedName>
        <fullName evidence="1">Uncharacterized protein</fullName>
    </submittedName>
</protein>
<reference evidence="1 2" key="1">
    <citation type="submission" date="2014-11" db="EMBL/GenBank/DDBJ databases">
        <title>Draft Genome Sequence of Brevibacterium linens AE038-8.</title>
        <authorList>
            <person name="Maizel D."/>
            <person name="Utturkar S.M."/>
            <person name="Brown S.D."/>
            <person name="Ferrero M."/>
            <person name="Rosen B.P."/>
        </authorList>
    </citation>
    <scope>NUCLEOTIDE SEQUENCE [LARGE SCALE GENOMIC DNA]</scope>
    <source>
        <strain evidence="1 2">AE038-8</strain>
    </source>
</reference>